<keyword evidence="3" id="KW-1185">Reference proteome</keyword>
<protein>
    <submittedName>
        <fullName evidence="2">DDE-type integrase/transposase/recombinase</fullName>
    </submittedName>
</protein>
<gene>
    <name evidence="2" type="ORF">HGO97_023520</name>
</gene>
<evidence type="ECO:0000259" key="1">
    <source>
        <dbReference type="PROSITE" id="PS50994"/>
    </source>
</evidence>
<reference evidence="2 3" key="1">
    <citation type="submission" date="2021-06" db="EMBL/GenBank/DDBJ databases">
        <title>Faecalicatena sp. nov. isolated from porcine feces.</title>
        <authorList>
            <person name="Oh B.S."/>
            <person name="Lee J.H."/>
        </authorList>
    </citation>
    <scope>NUCLEOTIDE SEQUENCE [LARGE SCALE GENOMIC DNA]</scope>
    <source>
        <strain evidence="2 3">AGMB00832</strain>
    </source>
</reference>
<sequence length="473" mass="54477">MTELQNTQSAKQWREDAALERFKLISPLLDENLDTAKRCELREQIAAQNSLSARSLYRYEKAYHTDGFAGLKPMDREMRRHQNRPENFGELVAEAIQLKREVPSRSVAQIILILEMEGRVAPGILKRSTMQRYLYNRGFGKKQMKKYAEARKSSSKRFCKPHRMMLLESDIKYGLQLPVGPKGKKVPTYLVVIIDNHSRYVLEARWYDHQEASIVEDCYHRAILKYGKCSAVYHDNGKQFVSRDLLNSLSRLGIRVLRAKPYSPQSKGGVEVFNRFVNAFLAEAKAQKVHTMEDLNELWSLWLEDYYHKKPHEGIEEYYKCLHSPVPSGGISPQQEWNRDSRPLTFLDAETVGEAFMHHEKRTVDQAGCISFRGYTYETSTSLIGASVEISYDPLKPDIVTVSYPGVPPFQASPLQMPEYCDPRPSIPESLLPAEPECSRFLEGLKRQREKNIQMQANALSFSSYGKEREDHV</sequence>
<name>A0ABS6DC05_9FIRM</name>
<comment type="caution">
    <text evidence="2">The sequence shown here is derived from an EMBL/GenBank/DDBJ whole genome shotgun (WGS) entry which is preliminary data.</text>
</comment>
<dbReference type="Pfam" id="PF09299">
    <property type="entry name" value="Mu-transpos_C"/>
    <property type="match status" value="1"/>
</dbReference>
<evidence type="ECO:0000313" key="3">
    <source>
        <dbReference type="Proteomes" id="UP000723714"/>
    </source>
</evidence>
<accession>A0ABS6DC05</accession>
<proteinExistence type="predicted"/>
<feature type="domain" description="Integrase catalytic" evidence="1">
    <location>
        <begin position="157"/>
        <end position="341"/>
    </location>
</feature>
<dbReference type="EMBL" id="JABACJ020000049">
    <property type="protein sequence ID" value="MBU3878770.1"/>
    <property type="molecule type" value="Genomic_DNA"/>
</dbReference>
<dbReference type="Pfam" id="PF00665">
    <property type="entry name" value="rve"/>
    <property type="match status" value="1"/>
</dbReference>
<dbReference type="PANTHER" id="PTHR35004:SF6">
    <property type="entry name" value="TRANSPOSASE"/>
    <property type="match status" value="1"/>
</dbReference>
<dbReference type="PANTHER" id="PTHR35004">
    <property type="entry name" value="TRANSPOSASE RV3428C-RELATED"/>
    <property type="match status" value="1"/>
</dbReference>
<dbReference type="InterPro" id="IPR001584">
    <property type="entry name" value="Integrase_cat-core"/>
</dbReference>
<dbReference type="InterPro" id="IPR015378">
    <property type="entry name" value="Transposase-like_Mu_C"/>
</dbReference>
<organism evidence="2 3">
    <name type="scientific">Faecalicatena faecalis</name>
    <dbReference type="NCBI Taxonomy" id="2726362"/>
    <lineage>
        <taxon>Bacteria</taxon>
        <taxon>Bacillati</taxon>
        <taxon>Bacillota</taxon>
        <taxon>Clostridia</taxon>
        <taxon>Lachnospirales</taxon>
        <taxon>Lachnospiraceae</taxon>
        <taxon>Faecalicatena</taxon>
    </lineage>
</organism>
<evidence type="ECO:0000313" key="2">
    <source>
        <dbReference type="EMBL" id="MBU3878770.1"/>
    </source>
</evidence>
<dbReference type="PROSITE" id="PS50994">
    <property type="entry name" value="INTEGRASE"/>
    <property type="match status" value="1"/>
</dbReference>
<dbReference type="Proteomes" id="UP000723714">
    <property type="component" value="Unassembled WGS sequence"/>
</dbReference>